<comment type="similarity">
    <text evidence="2">Belongs to the HAD-like hydrolase superfamily. NagD family.</text>
</comment>
<evidence type="ECO:0000256" key="3">
    <source>
        <dbReference type="ARBA" id="ARBA00022723"/>
    </source>
</evidence>
<evidence type="ECO:0000256" key="2">
    <source>
        <dbReference type="ARBA" id="ARBA00006696"/>
    </source>
</evidence>
<comment type="caution">
    <text evidence="6">The sequence shown here is derived from an EMBL/GenBank/DDBJ whole genome shotgun (WGS) entry which is preliminary data.</text>
</comment>
<comment type="cofactor">
    <cofactor evidence="1">
        <name>Mg(2+)</name>
        <dbReference type="ChEBI" id="CHEBI:18420"/>
    </cofactor>
</comment>
<dbReference type="InterPro" id="IPR006357">
    <property type="entry name" value="HAD-SF_hydro_IIA"/>
</dbReference>
<organism evidence="6 7">
    <name type="scientific">Caryophanon tenue</name>
    <dbReference type="NCBI Taxonomy" id="33978"/>
    <lineage>
        <taxon>Bacteria</taxon>
        <taxon>Bacillati</taxon>
        <taxon>Bacillota</taxon>
        <taxon>Bacilli</taxon>
        <taxon>Bacillales</taxon>
        <taxon>Caryophanaceae</taxon>
        <taxon>Caryophanon</taxon>
    </lineage>
</organism>
<dbReference type="NCBIfam" id="TIGR01460">
    <property type="entry name" value="HAD-SF-IIA"/>
    <property type="match status" value="1"/>
</dbReference>
<keyword evidence="4 6" id="KW-0378">Hydrolase</keyword>
<dbReference type="Proteomes" id="UP000093199">
    <property type="component" value="Unassembled WGS sequence"/>
</dbReference>
<dbReference type="SFLD" id="SFLDS00003">
    <property type="entry name" value="Haloacid_Dehalogenase"/>
    <property type="match status" value="1"/>
</dbReference>
<name>A0A1C0YER2_9BACL</name>
<gene>
    <name evidence="6" type="ORF">A6M13_02735</name>
</gene>
<sequence length="260" mass="28265">MKQYKAYCFDLDGTVYKGKSAIESAVRYIHRLQARGIEPFYVTNNSSKTPEQLQASLAAIGITAPIDHLYSSAMATAQYVKLHYPEARVRLMGSDGLLTAAEALDLQVVDTIEADVFMMGIDRELTYTTLANACLTVQSGAVFIATNGDVKFPNENGFVPGNGSLARLVEGVTGVTPIYIGKPSPVMLELIADMHGFEKEDMVMIGDNYDTDILSGIRFGIDTIHVNTGVTPAHEVFDKPEPPSILVENMDAYAALEDSM</sequence>
<dbReference type="InterPro" id="IPR006354">
    <property type="entry name" value="HAD-SF_hydro_IIA_hyp1"/>
</dbReference>
<dbReference type="Gene3D" id="3.40.50.1000">
    <property type="entry name" value="HAD superfamily/HAD-like"/>
    <property type="match status" value="2"/>
</dbReference>
<dbReference type="AlphaFoldDB" id="A0A1C0YER2"/>
<dbReference type="GO" id="GO:0016791">
    <property type="term" value="F:phosphatase activity"/>
    <property type="evidence" value="ECO:0007669"/>
    <property type="project" value="TreeGrafter"/>
</dbReference>
<protein>
    <submittedName>
        <fullName evidence="6">HAD family hydrolase</fullName>
    </submittedName>
</protein>
<dbReference type="RefSeq" id="WP_066544745.1">
    <property type="nucleotide sequence ID" value="NZ_MASJ01000012.1"/>
</dbReference>
<dbReference type="GO" id="GO:0005737">
    <property type="term" value="C:cytoplasm"/>
    <property type="evidence" value="ECO:0007669"/>
    <property type="project" value="TreeGrafter"/>
</dbReference>
<evidence type="ECO:0000256" key="5">
    <source>
        <dbReference type="ARBA" id="ARBA00022842"/>
    </source>
</evidence>
<dbReference type="SUPFAM" id="SSF56784">
    <property type="entry name" value="HAD-like"/>
    <property type="match status" value="1"/>
</dbReference>
<keyword evidence="3" id="KW-0479">Metal-binding</keyword>
<reference evidence="6 7" key="1">
    <citation type="submission" date="2016-07" db="EMBL/GenBank/DDBJ databases">
        <title>Caryophanon tenue genome sequencing.</title>
        <authorList>
            <person name="Verma A."/>
            <person name="Pal Y."/>
            <person name="Krishnamurthi S."/>
        </authorList>
    </citation>
    <scope>NUCLEOTIDE SEQUENCE [LARGE SCALE GENOMIC DNA]</scope>
    <source>
        <strain evidence="6 7">DSM 14152</strain>
    </source>
</reference>
<dbReference type="SFLD" id="SFLDG01129">
    <property type="entry name" value="C1.5:_HAD__Beta-PGM__Phosphata"/>
    <property type="match status" value="1"/>
</dbReference>
<dbReference type="OrthoDB" id="9810449at2"/>
<accession>A0A1C0YER2</accession>
<dbReference type="PANTHER" id="PTHR19288:SF46">
    <property type="entry name" value="HALOACID DEHALOGENASE-LIKE HYDROLASE DOMAIN-CONTAINING PROTEIN 2"/>
    <property type="match status" value="1"/>
</dbReference>
<dbReference type="InterPro" id="IPR023214">
    <property type="entry name" value="HAD_sf"/>
</dbReference>
<dbReference type="STRING" id="33978.A6M13_02735"/>
<evidence type="ECO:0000313" key="7">
    <source>
        <dbReference type="Proteomes" id="UP000093199"/>
    </source>
</evidence>
<keyword evidence="5" id="KW-0460">Magnesium</keyword>
<dbReference type="GO" id="GO:0046872">
    <property type="term" value="F:metal ion binding"/>
    <property type="evidence" value="ECO:0007669"/>
    <property type="project" value="UniProtKB-KW"/>
</dbReference>
<dbReference type="Pfam" id="PF13242">
    <property type="entry name" value="Hydrolase_like"/>
    <property type="match status" value="1"/>
</dbReference>
<evidence type="ECO:0000256" key="1">
    <source>
        <dbReference type="ARBA" id="ARBA00001946"/>
    </source>
</evidence>
<evidence type="ECO:0000313" key="6">
    <source>
        <dbReference type="EMBL" id="OCS85593.1"/>
    </source>
</evidence>
<proteinExistence type="inferred from homology"/>
<dbReference type="InterPro" id="IPR036412">
    <property type="entry name" value="HAD-like_sf"/>
</dbReference>
<dbReference type="Pfam" id="PF13344">
    <property type="entry name" value="Hydrolase_6"/>
    <property type="match status" value="1"/>
</dbReference>
<dbReference type="NCBIfam" id="TIGR01457">
    <property type="entry name" value="HAD-SF-IIA-hyp2"/>
    <property type="match status" value="1"/>
</dbReference>
<keyword evidence="7" id="KW-1185">Reference proteome</keyword>
<dbReference type="EMBL" id="MASJ01000012">
    <property type="protein sequence ID" value="OCS85593.1"/>
    <property type="molecule type" value="Genomic_DNA"/>
</dbReference>
<dbReference type="PANTHER" id="PTHR19288">
    <property type="entry name" value="4-NITROPHENYLPHOSPHATASE-RELATED"/>
    <property type="match status" value="1"/>
</dbReference>
<evidence type="ECO:0000256" key="4">
    <source>
        <dbReference type="ARBA" id="ARBA00022801"/>
    </source>
</evidence>